<keyword evidence="8" id="KW-1185">Reference proteome</keyword>
<feature type="transmembrane region" description="Helical" evidence="5">
    <location>
        <begin position="149"/>
        <end position="179"/>
    </location>
</feature>
<evidence type="ECO:0000313" key="7">
    <source>
        <dbReference type="EMBL" id="BDD87617.1"/>
    </source>
</evidence>
<feature type="domain" description="O-antigen ligase-related" evidence="6">
    <location>
        <begin position="150"/>
        <end position="293"/>
    </location>
</feature>
<dbReference type="Proteomes" id="UP000830055">
    <property type="component" value="Chromosome"/>
</dbReference>
<dbReference type="InterPro" id="IPR051533">
    <property type="entry name" value="WaaL-like"/>
</dbReference>
<gene>
    <name evidence="7" type="ORF">DPPLL_19820</name>
</gene>
<feature type="transmembrane region" description="Helical" evidence="5">
    <location>
        <begin position="276"/>
        <end position="301"/>
    </location>
</feature>
<evidence type="ECO:0000259" key="6">
    <source>
        <dbReference type="Pfam" id="PF04932"/>
    </source>
</evidence>
<evidence type="ECO:0000256" key="3">
    <source>
        <dbReference type="ARBA" id="ARBA00022989"/>
    </source>
</evidence>
<proteinExistence type="predicted"/>
<feature type="transmembrane region" description="Helical" evidence="5">
    <location>
        <begin position="57"/>
        <end position="75"/>
    </location>
</feature>
<keyword evidence="2 5" id="KW-0812">Transmembrane</keyword>
<dbReference type="RefSeq" id="WP_284151039.1">
    <property type="nucleotide sequence ID" value="NZ_AP025516.1"/>
</dbReference>
<feature type="transmembrane region" description="Helical" evidence="5">
    <location>
        <begin position="121"/>
        <end position="137"/>
    </location>
</feature>
<feature type="transmembrane region" description="Helical" evidence="5">
    <location>
        <begin position="81"/>
        <end position="100"/>
    </location>
</feature>
<keyword evidence="3 5" id="KW-1133">Transmembrane helix</keyword>
<sequence length="401" mass="45256">MVPLAVLALAIFYEKGVSNSEICKLSNSKWLIFLLILLLISVIFADVTLYSYNAFKVVLGFTFWYYIIVRITTTYSQMRALFVVLVLSHILLIFLNIQVITDPANRHYIGNNPFLGDGNDFALSVCIVLPMCFYLVGESTNFMIKTIFIIAMVLLILAIIGTQSRGGALALAAVFLYLWLEGRKKFTGAVLLVSLVLVVLHYAPQEYFDRLDTIVDYQQEESAQGRLIAWKAAIRMMLEHPLTGVGSGHFPVKFGTEFRPEEFGTQNLPWLNAHSVYFLFLGELGIPGILCLLTFLIGNFYRNKKIANYFKKHEVQNASQISRLFICLNASLIAFAVGGAFLSVAYYPHLYLLLGIFSASQYIAVSSKDDTFQNGQFRPINTEPAVKTTMEKKFQSRFKKQ</sequence>
<feature type="transmembrane region" description="Helical" evidence="5">
    <location>
        <begin position="321"/>
        <end position="342"/>
    </location>
</feature>
<evidence type="ECO:0000313" key="8">
    <source>
        <dbReference type="Proteomes" id="UP000830055"/>
    </source>
</evidence>
<dbReference type="InterPro" id="IPR007016">
    <property type="entry name" value="O-antigen_ligase-rel_domated"/>
</dbReference>
<dbReference type="Pfam" id="PF04932">
    <property type="entry name" value="Wzy_C"/>
    <property type="match status" value="1"/>
</dbReference>
<protein>
    <submittedName>
        <fullName evidence="7">Membrane protein</fullName>
    </submittedName>
</protein>
<evidence type="ECO:0000256" key="4">
    <source>
        <dbReference type="ARBA" id="ARBA00023136"/>
    </source>
</evidence>
<feature type="transmembrane region" description="Helical" evidence="5">
    <location>
        <begin position="30"/>
        <end position="50"/>
    </location>
</feature>
<feature type="transmembrane region" description="Helical" evidence="5">
    <location>
        <begin position="186"/>
        <end position="203"/>
    </location>
</feature>
<dbReference type="PANTHER" id="PTHR37422:SF13">
    <property type="entry name" value="LIPOPOLYSACCHARIDE BIOSYNTHESIS PROTEIN PA4999-RELATED"/>
    <property type="match status" value="1"/>
</dbReference>
<comment type="subcellular location">
    <subcellularLocation>
        <location evidence="1">Membrane</location>
        <topology evidence="1">Multi-pass membrane protein</topology>
    </subcellularLocation>
</comment>
<keyword evidence="4 5" id="KW-0472">Membrane</keyword>
<organism evidence="7 8">
    <name type="scientific">Desulfofustis limnaeus</name>
    <dbReference type="NCBI Taxonomy" id="2740163"/>
    <lineage>
        <taxon>Bacteria</taxon>
        <taxon>Pseudomonadati</taxon>
        <taxon>Thermodesulfobacteriota</taxon>
        <taxon>Desulfobulbia</taxon>
        <taxon>Desulfobulbales</taxon>
        <taxon>Desulfocapsaceae</taxon>
        <taxon>Desulfofustis</taxon>
    </lineage>
</organism>
<evidence type="ECO:0000256" key="1">
    <source>
        <dbReference type="ARBA" id="ARBA00004141"/>
    </source>
</evidence>
<name>A0ABN6M846_9BACT</name>
<dbReference type="EMBL" id="AP025516">
    <property type="protein sequence ID" value="BDD87617.1"/>
    <property type="molecule type" value="Genomic_DNA"/>
</dbReference>
<evidence type="ECO:0000256" key="5">
    <source>
        <dbReference type="SAM" id="Phobius"/>
    </source>
</evidence>
<reference evidence="7 8" key="1">
    <citation type="submission" date="2022-01" db="EMBL/GenBank/DDBJ databases">
        <title>Desulfofustis limnae sp. nov., a novel mesophilic sulfate-reducing bacterium isolated from marsh soil.</title>
        <authorList>
            <person name="Watanabe M."/>
            <person name="Takahashi A."/>
            <person name="Kojima H."/>
            <person name="Fukui M."/>
        </authorList>
    </citation>
    <scope>NUCLEOTIDE SEQUENCE [LARGE SCALE GENOMIC DNA]</scope>
    <source>
        <strain evidence="7 8">PPLL</strain>
    </source>
</reference>
<evidence type="ECO:0000256" key="2">
    <source>
        <dbReference type="ARBA" id="ARBA00022692"/>
    </source>
</evidence>
<accession>A0ABN6M846</accession>
<dbReference type="PANTHER" id="PTHR37422">
    <property type="entry name" value="TEICHURONIC ACID BIOSYNTHESIS PROTEIN TUAE"/>
    <property type="match status" value="1"/>
</dbReference>